<dbReference type="InterPro" id="IPR010982">
    <property type="entry name" value="Lambda_DNA-bd_dom_sf"/>
</dbReference>
<sequence length="158" mass="17676">MNPLTASEILDKLATQDTTWQQKAEMRQENKEWLDRSAKIAIKILTTLRQNRLAGQYPCSQKELADLMDCTPPRINRIVKGGENLTLETIAQLENALKIQLIDLKQTYVVKADTSFDAITSYIPTNDGGYIINTTKKITDTSQTHQVQAGNTSYAMAA</sequence>
<dbReference type="Pfam" id="PF01381">
    <property type="entry name" value="HTH_3"/>
    <property type="match status" value="1"/>
</dbReference>
<dbReference type="SUPFAM" id="SSF47413">
    <property type="entry name" value="lambda repressor-like DNA-binding domains"/>
    <property type="match status" value="1"/>
</dbReference>
<dbReference type="RefSeq" id="WP_188764993.1">
    <property type="nucleotide sequence ID" value="NZ_BMKK01000002.1"/>
</dbReference>
<dbReference type="PROSITE" id="PS50943">
    <property type="entry name" value="HTH_CROC1"/>
    <property type="match status" value="1"/>
</dbReference>
<evidence type="ECO:0000313" key="3">
    <source>
        <dbReference type="Proteomes" id="UP000609064"/>
    </source>
</evidence>
<dbReference type="AlphaFoldDB" id="A0A916YJU0"/>
<dbReference type="Proteomes" id="UP000609064">
    <property type="component" value="Unassembled WGS sequence"/>
</dbReference>
<dbReference type="EMBL" id="BMKK01000002">
    <property type="protein sequence ID" value="GGD48374.1"/>
    <property type="molecule type" value="Genomic_DNA"/>
</dbReference>
<evidence type="ECO:0000259" key="1">
    <source>
        <dbReference type="PROSITE" id="PS50943"/>
    </source>
</evidence>
<proteinExistence type="predicted"/>
<dbReference type="Gene3D" id="1.10.260.40">
    <property type="entry name" value="lambda repressor-like DNA-binding domains"/>
    <property type="match status" value="1"/>
</dbReference>
<name>A0A916YJU0_9BACT</name>
<accession>A0A916YJU0</accession>
<dbReference type="SMART" id="SM00530">
    <property type="entry name" value="HTH_XRE"/>
    <property type="match status" value="1"/>
</dbReference>
<organism evidence="2 3">
    <name type="scientific">Emticicia aquatilis</name>
    <dbReference type="NCBI Taxonomy" id="1537369"/>
    <lineage>
        <taxon>Bacteria</taxon>
        <taxon>Pseudomonadati</taxon>
        <taxon>Bacteroidota</taxon>
        <taxon>Cytophagia</taxon>
        <taxon>Cytophagales</taxon>
        <taxon>Leadbetterellaceae</taxon>
        <taxon>Emticicia</taxon>
    </lineage>
</organism>
<comment type="caution">
    <text evidence="2">The sequence shown here is derived from an EMBL/GenBank/DDBJ whole genome shotgun (WGS) entry which is preliminary data.</text>
</comment>
<keyword evidence="3" id="KW-1185">Reference proteome</keyword>
<dbReference type="InterPro" id="IPR001387">
    <property type="entry name" value="Cro/C1-type_HTH"/>
</dbReference>
<dbReference type="GO" id="GO:0003677">
    <property type="term" value="F:DNA binding"/>
    <property type="evidence" value="ECO:0007669"/>
    <property type="project" value="InterPro"/>
</dbReference>
<feature type="domain" description="HTH cro/C1-type" evidence="1">
    <location>
        <begin position="60"/>
        <end position="104"/>
    </location>
</feature>
<protein>
    <recommendedName>
        <fullName evidence="1">HTH cro/C1-type domain-containing protein</fullName>
    </recommendedName>
</protein>
<dbReference type="CDD" id="cd00093">
    <property type="entry name" value="HTH_XRE"/>
    <property type="match status" value="1"/>
</dbReference>
<gene>
    <name evidence="2" type="ORF">GCM10011514_10530</name>
</gene>
<reference evidence="2" key="2">
    <citation type="submission" date="2020-09" db="EMBL/GenBank/DDBJ databases">
        <authorList>
            <person name="Sun Q."/>
            <person name="Zhou Y."/>
        </authorList>
    </citation>
    <scope>NUCLEOTIDE SEQUENCE</scope>
    <source>
        <strain evidence="2">CGMCC 1.15958</strain>
    </source>
</reference>
<reference evidence="2" key="1">
    <citation type="journal article" date="2014" name="Int. J. Syst. Evol. Microbiol.">
        <title>Complete genome sequence of Corynebacterium casei LMG S-19264T (=DSM 44701T), isolated from a smear-ripened cheese.</title>
        <authorList>
            <consortium name="US DOE Joint Genome Institute (JGI-PGF)"/>
            <person name="Walter F."/>
            <person name="Albersmeier A."/>
            <person name="Kalinowski J."/>
            <person name="Ruckert C."/>
        </authorList>
    </citation>
    <scope>NUCLEOTIDE SEQUENCE</scope>
    <source>
        <strain evidence="2">CGMCC 1.15958</strain>
    </source>
</reference>
<evidence type="ECO:0000313" key="2">
    <source>
        <dbReference type="EMBL" id="GGD48374.1"/>
    </source>
</evidence>